<reference evidence="2 3" key="2">
    <citation type="journal article" date="2016" name="PeerJ">
        <title>Analysis of five complete genome sequences for members of the class Peribacteria in the recently recognized Peregrinibacteria bacterial phylum.</title>
        <authorList>
            <person name="Anantharaman K."/>
            <person name="Brown C.T."/>
            <person name="Burstein D."/>
            <person name="Castelle C.J."/>
            <person name="Probst A.J."/>
            <person name="Thomas B.C."/>
            <person name="Williams K.H."/>
            <person name="Banfield J.F."/>
        </authorList>
    </citation>
    <scope>NUCLEOTIDE SEQUENCE [LARGE SCALE GENOMIC DNA]</scope>
    <source>
        <strain evidence="2">RIFOXYD1_FULL_PER-ii_59_16</strain>
    </source>
</reference>
<accession>A0A0S1SWH8</accession>
<protein>
    <submittedName>
        <fullName evidence="2">Glycoside hydrolase 15-like protein</fullName>
    </submittedName>
</protein>
<dbReference type="PANTHER" id="PTHR31616">
    <property type="entry name" value="TREHALASE"/>
    <property type="match status" value="1"/>
</dbReference>
<dbReference type="InterPro" id="IPR008928">
    <property type="entry name" value="6-hairpin_glycosidase_sf"/>
</dbReference>
<sequence length="683" mass="77994">MPRSLVIGNGQILAGFDDRMQMRDLYFPHVGMEDHTGYGNVHRTGVFVEGRGFAWFSDPSWSVEPKYRPDSLVGESRLRNDRLGIELIAEDYVHPFYNILIRNFRIRSTDGQEKKIRVYFHHNLFIYGDKQKDTGFYEPYTNTIIHYRQKRYFLIGGETSNPDAAVTGRVNMGEYQSVLHSRERLGTCGIGSYSIGKANYQGYEGTWKDAEDGALSNTTIDQGSVDSTIGIHAVLRPDRETTVTLWLCMGKDLEEVVNLHQIVINEGQERLQGNCHNYWKSLVLMADQKFGTLSDSLVSLYRRSLLLIRLHADNRGGIVAAADADIMAFNRDTYTYVWPRDGAFISLALDQAQLHEVTRRFFEFCARVQTPDGYLLHKYNPDGSLGSSWHPWYRNGEAQMPIQEDETALVIYALWKHFERVQDFEFLQEMYEKFVKKAGQFLTEFREEATGLPFPSYDPWEEHRGVFTYTVATVVAGLHAAAQICQILGHHTHSERFHTAADETKQALLFHLYDENEKRFVKMIRRQDGRTVEKDLTIDASVTAVWKLNVLPASDPRVISTMQQMQRALTVHTPIGGLARFTHDVYHAKTPLTNEIPGNPWIITTLWNAQWLIAQAKTPADLEPARAILEWTAQRASKTGILAEQVHPLTGEPLSVAPLAWSHATFVETILQFVDKERTLTQS</sequence>
<accession>A0A0S1SL78</accession>
<dbReference type="EMBL" id="CP013065">
    <property type="protein sequence ID" value="ALM13352.1"/>
    <property type="molecule type" value="Genomic_DNA"/>
</dbReference>
<evidence type="ECO:0000313" key="2">
    <source>
        <dbReference type="EMBL" id="ALM13352.1"/>
    </source>
</evidence>
<keyword evidence="2" id="KW-0378">Hydrolase</keyword>
<accession>A0A0S1SMJ2</accession>
<evidence type="ECO:0000259" key="1">
    <source>
        <dbReference type="Pfam" id="PF00723"/>
    </source>
</evidence>
<dbReference type="Gene3D" id="1.50.10.10">
    <property type="match status" value="1"/>
</dbReference>
<organism evidence="2 3">
    <name type="scientific">Candidatus Peribacter riflensis</name>
    <dbReference type="NCBI Taxonomy" id="1735162"/>
    <lineage>
        <taxon>Bacteria</taxon>
        <taxon>Candidatus Peregrinibacteriota</taxon>
        <taxon>Candidatus Peribacteria</taxon>
        <taxon>Candidatus Peribacterales</taxon>
        <taxon>Candidatus Peribacteraceae</taxon>
        <taxon>Candidatus Peribacter</taxon>
    </lineage>
</organism>
<dbReference type="InterPro" id="IPR011613">
    <property type="entry name" value="GH15-like"/>
</dbReference>
<accession>A0A0S1SSE3</accession>
<dbReference type="PANTHER" id="PTHR31616:SF13">
    <property type="entry name" value="GLUCAN 1,4-ALPHA-GLUCOSIDASE"/>
    <property type="match status" value="1"/>
</dbReference>
<dbReference type="AlphaFoldDB" id="A0A0S1SIB9"/>
<proteinExistence type="predicted"/>
<reference evidence="3" key="1">
    <citation type="submission" date="2015-10" db="EMBL/GenBank/DDBJ databases">
        <title>Analysis of five complete genome sequences for members of the class Peribacteria in the recently recognized Peregrinibacteria bacterial phylum.</title>
        <authorList>
            <person name="Anantharaman K."/>
            <person name="Brown C.T."/>
            <person name="Burstein D."/>
            <person name="Castelle C.J."/>
            <person name="Probst A.J."/>
            <person name="Thomas B.C."/>
            <person name="Williams K.H."/>
            <person name="Banfield J.F."/>
        </authorList>
    </citation>
    <scope>NUCLEOTIDE SEQUENCE [LARGE SCALE GENOMIC DNA]</scope>
</reference>
<dbReference type="Pfam" id="PF00723">
    <property type="entry name" value="Glyco_hydro_15"/>
    <property type="match status" value="1"/>
</dbReference>
<gene>
    <name evidence="2" type="ORF">PeribacterD1_0678</name>
</gene>
<dbReference type="PATRIC" id="fig|1735161.3.peg.657"/>
<dbReference type="GO" id="GO:0005975">
    <property type="term" value="P:carbohydrate metabolic process"/>
    <property type="evidence" value="ECO:0007669"/>
    <property type="project" value="InterPro"/>
</dbReference>
<dbReference type="GO" id="GO:0004553">
    <property type="term" value="F:hydrolase activity, hydrolyzing O-glycosyl compounds"/>
    <property type="evidence" value="ECO:0007669"/>
    <property type="project" value="TreeGrafter"/>
</dbReference>
<feature type="domain" description="GH15-like" evidence="1">
    <location>
        <begin position="312"/>
        <end position="670"/>
    </location>
</feature>
<evidence type="ECO:0000313" key="3">
    <source>
        <dbReference type="Proteomes" id="UP000069135"/>
    </source>
</evidence>
<dbReference type="STRING" id="1735162.PeribacterB2_0678"/>
<accession>A0A0S1SIB9</accession>
<name>A0A0S1SIB9_9BACT</name>
<dbReference type="SUPFAM" id="SSF48208">
    <property type="entry name" value="Six-hairpin glycosidases"/>
    <property type="match status" value="1"/>
</dbReference>
<dbReference type="Proteomes" id="UP000069135">
    <property type="component" value="Chromosome"/>
</dbReference>
<dbReference type="InterPro" id="IPR012341">
    <property type="entry name" value="6hp_glycosidase-like_sf"/>
</dbReference>
<dbReference type="KEGG" id="prf:PeribacterA2_0677"/>